<evidence type="ECO:0000313" key="1">
    <source>
        <dbReference type="EMBL" id="GAA1706366.1"/>
    </source>
</evidence>
<sequence length="61" mass="6914">MIRHLLVAAPELSYRPNKLHGDELVVDKTRVYTEATDEWLTADEVEQVLQADPSTPLVPLE</sequence>
<reference evidence="2" key="1">
    <citation type="journal article" date="2019" name="Int. J. Syst. Evol. Microbiol.">
        <title>The Global Catalogue of Microorganisms (GCM) 10K type strain sequencing project: providing services to taxonomists for standard genome sequencing and annotation.</title>
        <authorList>
            <consortium name="The Broad Institute Genomics Platform"/>
            <consortium name="The Broad Institute Genome Sequencing Center for Infectious Disease"/>
            <person name="Wu L."/>
            <person name="Ma J."/>
        </authorList>
    </citation>
    <scope>NUCLEOTIDE SEQUENCE [LARGE SCALE GENOMIC DNA]</scope>
    <source>
        <strain evidence="2">JCM 14307</strain>
    </source>
</reference>
<gene>
    <name evidence="1" type="ORF">GCM10009745_62800</name>
</gene>
<dbReference type="RefSeq" id="WP_344159883.1">
    <property type="nucleotide sequence ID" value="NZ_BAAANF010000020.1"/>
</dbReference>
<dbReference type="Proteomes" id="UP001500280">
    <property type="component" value="Unassembled WGS sequence"/>
</dbReference>
<comment type="caution">
    <text evidence="1">The sequence shown here is derived from an EMBL/GenBank/DDBJ whole genome shotgun (WGS) entry which is preliminary data.</text>
</comment>
<proteinExistence type="predicted"/>
<evidence type="ECO:0000313" key="2">
    <source>
        <dbReference type="Proteomes" id="UP001500280"/>
    </source>
</evidence>
<keyword evidence="2" id="KW-1185">Reference proteome</keyword>
<name>A0ABP4ULX2_9ACTN</name>
<protein>
    <submittedName>
        <fullName evidence="1">Uncharacterized protein</fullName>
    </submittedName>
</protein>
<accession>A0ABP4ULX2</accession>
<dbReference type="EMBL" id="BAAANF010000020">
    <property type="protein sequence ID" value="GAA1706366.1"/>
    <property type="molecule type" value="Genomic_DNA"/>
</dbReference>
<organism evidence="1 2">
    <name type="scientific">Kribbella yunnanensis</name>
    <dbReference type="NCBI Taxonomy" id="190194"/>
    <lineage>
        <taxon>Bacteria</taxon>
        <taxon>Bacillati</taxon>
        <taxon>Actinomycetota</taxon>
        <taxon>Actinomycetes</taxon>
        <taxon>Propionibacteriales</taxon>
        <taxon>Kribbellaceae</taxon>
        <taxon>Kribbella</taxon>
    </lineage>
</organism>